<evidence type="ECO:0000259" key="9">
    <source>
        <dbReference type="PROSITE" id="PS50172"/>
    </source>
</evidence>
<dbReference type="PROSITE" id="PS50172">
    <property type="entry name" value="BRCT"/>
    <property type="match status" value="2"/>
</dbReference>
<comment type="subcellular location">
    <subcellularLocation>
        <location evidence="1">Nucleus</location>
    </subcellularLocation>
</comment>
<feature type="domain" description="BRCT" evidence="9">
    <location>
        <begin position="436"/>
        <end position="510"/>
    </location>
</feature>
<evidence type="ECO:0000256" key="5">
    <source>
        <dbReference type="ARBA" id="ARBA00023242"/>
    </source>
</evidence>
<dbReference type="InterPro" id="IPR031099">
    <property type="entry name" value="BRCA1-associated"/>
</dbReference>
<dbReference type="InterPro" id="IPR013087">
    <property type="entry name" value="Znf_C2H2_type"/>
</dbReference>
<protein>
    <submittedName>
        <fullName evidence="10">Uncharacterized protein</fullName>
    </submittedName>
</protein>
<dbReference type="GO" id="GO:0070531">
    <property type="term" value="C:BRCA1-A complex"/>
    <property type="evidence" value="ECO:0007669"/>
    <property type="project" value="TreeGrafter"/>
</dbReference>
<accession>A0A820BI47</accession>
<feature type="region of interest" description="Disordered" evidence="7">
    <location>
        <begin position="24"/>
        <end position="64"/>
    </location>
</feature>
<evidence type="ECO:0000313" key="11">
    <source>
        <dbReference type="Proteomes" id="UP000663851"/>
    </source>
</evidence>
<dbReference type="Pfam" id="PF00533">
    <property type="entry name" value="BRCT"/>
    <property type="match status" value="1"/>
</dbReference>
<reference evidence="10" key="1">
    <citation type="submission" date="2021-02" db="EMBL/GenBank/DDBJ databases">
        <authorList>
            <person name="Nowell W R."/>
        </authorList>
    </citation>
    <scope>NUCLEOTIDE SEQUENCE</scope>
</reference>
<feature type="compositionally biased region" description="Low complexity" evidence="7">
    <location>
        <begin position="51"/>
        <end position="64"/>
    </location>
</feature>
<evidence type="ECO:0000256" key="7">
    <source>
        <dbReference type="SAM" id="MobiDB-lite"/>
    </source>
</evidence>
<evidence type="ECO:0000256" key="3">
    <source>
        <dbReference type="ARBA" id="ARBA00022763"/>
    </source>
</evidence>
<dbReference type="SMART" id="SM00355">
    <property type="entry name" value="ZnF_C2H2"/>
    <property type="match status" value="2"/>
</dbReference>
<evidence type="ECO:0000256" key="2">
    <source>
        <dbReference type="ARBA" id="ARBA00022737"/>
    </source>
</evidence>
<evidence type="ECO:0000256" key="4">
    <source>
        <dbReference type="ARBA" id="ARBA00023204"/>
    </source>
</evidence>
<name>A0A820BI47_9BILA</name>
<dbReference type="GO" id="GO:0000724">
    <property type="term" value="P:double-strand break repair via homologous recombination"/>
    <property type="evidence" value="ECO:0007669"/>
    <property type="project" value="TreeGrafter"/>
</dbReference>
<dbReference type="GO" id="GO:0045944">
    <property type="term" value="P:positive regulation of transcription by RNA polymerase II"/>
    <property type="evidence" value="ECO:0007669"/>
    <property type="project" value="TreeGrafter"/>
</dbReference>
<keyword evidence="5" id="KW-0539">Nucleus</keyword>
<dbReference type="Gene3D" id="3.40.50.10190">
    <property type="entry name" value="BRCT domain"/>
    <property type="match status" value="2"/>
</dbReference>
<dbReference type="AlphaFoldDB" id="A0A820BI47"/>
<dbReference type="PROSITE" id="PS00028">
    <property type="entry name" value="ZINC_FINGER_C2H2_1"/>
    <property type="match status" value="1"/>
</dbReference>
<keyword evidence="2" id="KW-0677">Repeat</keyword>
<gene>
    <name evidence="10" type="ORF">HFQ381_LOCUS7516</name>
</gene>
<dbReference type="EMBL" id="CAJOBO010000360">
    <property type="protein sequence ID" value="CAF4201823.1"/>
    <property type="molecule type" value="Genomic_DNA"/>
</dbReference>
<dbReference type="Proteomes" id="UP000663851">
    <property type="component" value="Unassembled WGS sequence"/>
</dbReference>
<keyword evidence="4" id="KW-0234">DNA repair</keyword>
<organism evidence="10 11">
    <name type="scientific">Rotaria socialis</name>
    <dbReference type="NCBI Taxonomy" id="392032"/>
    <lineage>
        <taxon>Eukaryota</taxon>
        <taxon>Metazoa</taxon>
        <taxon>Spiralia</taxon>
        <taxon>Gnathifera</taxon>
        <taxon>Rotifera</taxon>
        <taxon>Eurotatoria</taxon>
        <taxon>Bdelloidea</taxon>
        <taxon>Philodinida</taxon>
        <taxon>Philodinidae</taxon>
        <taxon>Rotaria</taxon>
    </lineage>
</organism>
<dbReference type="PANTHER" id="PTHR13763">
    <property type="entry name" value="BREAST CANCER TYPE 1 SUSCEPTIBILITY PROTEIN BRCA1"/>
    <property type="match status" value="1"/>
</dbReference>
<feature type="compositionally biased region" description="Polar residues" evidence="7">
    <location>
        <begin position="24"/>
        <end position="44"/>
    </location>
</feature>
<dbReference type="PANTHER" id="PTHR13763:SF0">
    <property type="entry name" value="BREAST CANCER TYPE 1 SUSCEPTIBILITY PROTEIN"/>
    <property type="match status" value="1"/>
</dbReference>
<dbReference type="InterPro" id="IPR001357">
    <property type="entry name" value="BRCT_dom"/>
</dbReference>
<evidence type="ECO:0000256" key="6">
    <source>
        <dbReference type="PROSITE-ProRule" id="PRU00042"/>
    </source>
</evidence>
<evidence type="ECO:0000256" key="1">
    <source>
        <dbReference type="ARBA" id="ARBA00004123"/>
    </source>
</evidence>
<dbReference type="Pfam" id="PF16589">
    <property type="entry name" value="BRCT_2"/>
    <property type="match status" value="1"/>
</dbReference>
<evidence type="ECO:0000313" key="10">
    <source>
        <dbReference type="EMBL" id="CAF4201823.1"/>
    </source>
</evidence>
<proteinExistence type="predicted"/>
<dbReference type="SUPFAM" id="SSF52113">
    <property type="entry name" value="BRCT domain"/>
    <property type="match status" value="2"/>
</dbReference>
<evidence type="ECO:0000259" key="8">
    <source>
        <dbReference type="PROSITE" id="PS50157"/>
    </source>
</evidence>
<keyword evidence="6" id="KW-0479">Metal-binding</keyword>
<dbReference type="GO" id="GO:0004842">
    <property type="term" value="F:ubiquitin-protein transferase activity"/>
    <property type="evidence" value="ECO:0007669"/>
    <property type="project" value="TreeGrafter"/>
</dbReference>
<comment type="caution">
    <text evidence="10">The sequence shown here is derived from an EMBL/GenBank/DDBJ whole genome shotgun (WGS) entry which is preliminary data.</text>
</comment>
<keyword evidence="6" id="KW-0862">Zinc</keyword>
<dbReference type="SMART" id="SM00292">
    <property type="entry name" value="BRCT"/>
    <property type="match status" value="2"/>
</dbReference>
<keyword evidence="3" id="KW-0227">DNA damage</keyword>
<keyword evidence="6" id="KW-0863">Zinc-finger</keyword>
<dbReference type="GO" id="GO:0031436">
    <property type="term" value="C:BRCA1-BARD1 complex"/>
    <property type="evidence" value="ECO:0007669"/>
    <property type="project" value="TreeGrafter"/>
</dbReference>
<dbReference type="GO" id="GO:0008270">
    <property type="term" value="F:zinc ion binding"/>
    <property type="evidence" value="ECO:0007669"/>
    <property type="project" value="UniProtKB-KW"/>
</dbReference>
<dbReference type="InterPro" id="IPR036420">
    <property type="entry name" value="BRCT_dom_sf"/>
</dbReference>
<dbReference type="PROSITE" id="PS50157">
    <property type="entry name" value="ZINC_FINGER_C2H2_2"/>
    <property type="match status" value="1"/>
</dbReference>
<feature type="domain" description="BRCT" evidence="9">
    <location>
        <begin position="531"/>
        <end position="623"/>
    </location>
</feature>
<feature type="domain" description="C2H2-type" evidence="8">
    <location>
        <begin position="228"/>
        <end position="256"/>
    </location>
</feature>
<sequence length="635" mass="73626">MASAGPSKILGDYSTDKCISSGASNMSLDESNTSIPTNNINMNQDDAYINSPSPSSTATTSTIDSPFKYRSSRFRDSYRPPLTSKRRYRYDKLFHLTHSLNRQYVVAMTNVLFQMQKEIYKLKRRAYHVEHILAKQKASDHPIIRIPRLTKDEISTICVKDNENQQTNVSKISEENENKTDSQRTTIKNIKSLNEYTTHTESSITIDDKHRTDDNRIHRRKQLNPKNKYCSRCQHEFSHRSAYLRHMKKIHQGKFQIISSNNCIAENDNNHNETNSLISDQSIAFSETENGTDHDTLQLLVNQWDIGEGRLRPRPSSKLNHEPINKIKCDICHKFFRAEYIRKHKRRTHHVTQSFSSSELNDDCNKTKFSANQPMDDIQLITSESSTNNTNPSSTITVAEMESYEIPILFPVRSIDGNKPIVISITCLERYQLDIVDEFLKKFPSRVSQTTLINSQTTHVITNDDQHELRSPLSMKFIEAIANHCFCVSYRWVMDCLKYDRIVDESPYEIEGDGTDHHPHGGPKRSRLVEKRHSLFENICFMIKCTEDHEIKMTNDRLKELITMCGGQIITCVTQSLLDQYEIVVLCDKLYVSERRHNYDQCRSLGIHFVSSDWVLESILEYRPKLFSLYEETPL</sequence>